<evidence type="ECO:0000256" key="1">
    <source>
        <dbReference type="ARBA" id="ARBA00004613"/>
    </source>
</evidence>
<keyword evidence="5 6" id="KW-0732">Signal</keyword>
<gene>
    <name evidence="7" type="ORF">L1049_005863</name>
</gene>
<dbReference type="Pfam" id="PF05938">
    <property type="entry name" value="Self-incomp_S1"/>
    <property type="match status" value="1"/>
</dbReference>
<dbReference type="GO" id="GO:0005576">
    <property type="term" value="C:extracellular region"/>
    <property type="evidence" value="ECO:0007669"/>
    <property type="project" value="UniProtKB-SubCell"/>
</dbReference>
<dbReference type="PANTHER" id="PTHR31232:SF18">
    <property type="entry name" value="S-PROTEIN HOMOLOG"/>
    <property type="match status" value="1"/>
</dbReference>
<evidence type="ECO:0000256" key="5">
    <source>
        <dbReference type="ARBA" id="ARBA00022729"/>
    </source>
</evidence>
<evidence type="ECO:0000256" key="6">
    <source>
        <dbReference type="RuleBase" id="RU367044"/>
    </source>
</evidence>
<feature type="chain" id="PRO_5042665517" description="S-protein homolog" evidence="6">
    <location>
        <begin position="31"/>
        <end position="153"/>
    </location>
</feature>
<accession>A0AAP0RGL6</accession>
<dbReference type="Proteomes" id="UP001415857">
    <property type="component" value="Unassembled WGS sequence"/>
</dbReference>
<name>A0AAP0RGL6_LIQFO</name>
<feature type="signal peptide" evidence="6">
    <location>
        <begin position="1"/>
        <end position="30"/>
    </location>
</feature>
<evidence type="ECO:0000256" key="2">
    <source>
        <dbReference type="ARBA" id="ARBA00005581"/>
    </source>
</evidence>
<evidence type="ECO:0000256" key="3">
    <source>
        <dbReference type="ARBA" id="ARBA00022471"/>
    </source>
</evidence>
<dbReference type="EMBL" id="JBBPBK010000010">
    <property type="protein sequence ID" value="KAK9276331.1"/>
    <property type="molecule type" value="Genomic_DNA"/>
</dbReference>
<reference evidence="7 8" key="1">
    <citation type="journal article" date="2024" name="Plant J.">
        <title>Genome sequences and population genomics reveal climatic adaptation and genomic divergence between two closely related sweetgum species.</title>
        <authorList>
            <person name="Xu W.Q."/>
            <person name="Ren C.Q."/>
            <person name="Zhang X.Y."/>
            <person name="Comes H.P."/>
            <person name="Liu X.H."/>
            <person name="Li Y.G."/>
            <person name="Kettle C.J."/>
            <person name="Jalonen R."/>
            <person name="Gaisberger H."/>
            <person name="Ma Y.Z."/>
            <person name="Qiu Y.X."/>
        </authorList>
    </citation>
    <scope>NUCLEOTIDE SEQUENCE [LARGE SCALE GENOMIC DNA]</scope>
    <source>
        <strain evidence="7">Hangzhou</strain>
    </source>
</reference>
<keyword evidence="8" id="KW-1185">Reference proteome</keyword>
<dbReference type="PANTHER" id="PTHR31232">
    <property type="match status" value="1"/>
</dbReference>
<evidence type="ECO:0000256" key="4">
    <source>
        <dbReference type="ARBA" id="ARBA00022525"/>
    </source>
</evidence>
<dbReference type="GO" id="GO:0060320">
    <property type="term" value="P:rejection of self pollen"/>
    <property type="evidence" value="ECO:0007669"/>
    <property type="project" value="UniProtKB-KW"/>
</dbReference>
<keyword evidence="4 6" id="KW-0964">Secreted</keyword>
<keyword evidence="3 6" id="KW-0713">Self-incompatibility</keyword>
<dbReference type="InterPro" id="IPR010264">
    <property type="entry name" value="Self-incomp_S1"/>
</dbReference>
<comment type="subcellular location">
    <subcellularLocation>
        <location evidence="1 6">Secreted</location>
    </subcellularLocation>
</comment>
<dbReference type="AlphaFoldDB" id="A0AAP0RGL6"/>
<organism evidence="7 8">
    <name type="scientific">Liquidambar formosana</name>
    <name type="common">Formosan gum</name>
    <dbReference type="NCBI Taxonomy" id="63359"/>
    <lineage>
        <taxon>Eukaryota</taxon>
        <taxon>Viridiplantae</taxon>
        <taxon>Streptophyta</taxon>
        <taxon>Embryophyta</taxon>
        <taxon>Tracheophyta</taxon>
        <taxon>Spermatophyta</taxon>
        <taxon>Magnoliopsida</taxon>
        <taxon>eudicotyledons</taxon>
        <taxon>Gunneridae</taxon>
        <taxon>Pentapetalae</taxon>
        <taxon>Saxifragales</taxon>
        <taxon>Altingiaceae</taxon>
        <taxon>Liquidambar</taxon>
    </lineage>
</organism>
<comment type="caution">
    <text evidence="7">The sequence shown here is derived from an EMBL/GenBank/DDBJ whole genome shotgun (WGS) entry which is preliminary data.</text>
</comment>
<sequence length="153" mass="18174">MDPLKRTSGGLVLLVVTVMFFMKQPSQVFGFPILQKVDVIIVNELGFPKAPLTLHCRSKDDDLGVHVLHYQQTFRWTFRNHLWEDTVFWCDFQWNSEPRVRYHASVTIYGMHVSHRCSRYCNWKIRRVGLFLVDDYAYGQLVPMYIWPVPHRS</sequence>
<proteinExistence type="inferred from homology"/>
<comment type="similarity">
    <text evidence="2 6">Belongs to the plant self-incompatibility (S1) protein family.</text>
</comment>
<protein>
    <recommendedName>
        <fullName evidence="6">S-protein homolog</fullName>
    </recommendedName>
</protein>
<evidence type="ECO:0000313" key="7">
    <source>
        <dbReference type="EMBL" id="KAK9276331.1"/>
    </source>
</evidence>
<evidence type="ECO:0000313" key="8">
    <source>
        <dbReference type="Proteomes" id="UP001415857"/>
    </source>
</evidence>